<dbReference type="RefSeq" id="WP_178931197.1">
    <property type="nucleotide sequence ID" value="NZ_JACBAZ010000001.1"/>
</dbReference>
<protein>
    <submittedName>
        <fullName evidence="7">AI-2E family transporter</fullName>
    </submittedName>
</protein>
<evidence type="ECO:0000256" key="4">
    <source>
        <dbReference type="ARBA" id="ARBA00022989"/>
    </source>
</evidence>
<evidence type="ECO:0000256" key="6">
    <source>
        <dbReference type="SAM" id="Phobius"/>
    </source>
</evidence>
<proteinExistence type="inferred from homology"/>
<comment type="caution">
    <text evidence="7">The sequence shown here is derived from an EMBL/GenBank/DDBJ whole genome shotgun (WGS) entry which is preliminary data.</text>
</comment>
<evidence type="ECO:0000256" key="3">
    <source>
        <dbReference type="ARBA" id="ARBA00022692"/>
    </source>
</evidence>
<feature type="transmembrane region" description="Helical" evidence="6">
    <location>
        <begin position="147"/>
        <end position="169"/>
    </location>
</feature>
<feature type="transmembrane region" description="Helical" evidence="6">
    <location>
        <begin position="265"/>
        <end position="283"/>
    </location>
</feature>
<keyword evidence="5 6" id="KW-0472">Membrane</keyword>
<comment type="similarity">
    <text evidence="2">Belongs to the autoinducer-2 exporter (AI-2E) (TC 2.A.86) family.</text>
</comment>
<feature type="transmembrane region" description="Helical" evidence="6">
    <location>
        <begin position="64"/>
        <end position="88"/>
    </location>
</feature>
<dbReference type="GO" id="GO:0055085">
    <property type="term" value="P:transmembrane transport"/>
    <property type="evidence" value="ECO:0007669"/>
    <property type="project" value="TreeGrafter"/>
</dbReference>
<sequence>MSPETTKPVEAYKAMLLLASAVVVVSGLHLARNFFIPVSLAFFLAAVSFPIMNWLREHKVPRIFAVLITVLVVFAFLTGFIIGAAMLINDLSEGDRLETYGRKLYGVALDTGAKLEEWQVENAQEEIKKFLTADKIVDFFKGNITSLLARVFDTFQVSFIVLILLVFMLGEARIFSRRFEAIVEARGPNLQRMLSATRDIQKYLGIKTLISIATGVLAGLLCWAAELDFPLLWGLLAFALNYIPAVGSIIAGVPPMLLALLTHDVRHAIAVACGYLVINGFLGNFMEPALLGRRFGLSTVVIVISVLFWGFLWGPVGMLLAVPLTMMIKVALDNTYELRWLGVAISQGKKDTEEQERRIIKESAKQKEASVDKVQVDKVDGAEVVPATGEGS</sequence>
<name>A0A851GB90_9BACT</name>
<dbReference type="EMBL" id="JACBAZ010000001">
    <property type="protein sequence ID" value="NWK54686.1"/>
    <property type="molecule type" value="Genomic_DNA"/>
</dbReference>
<dbReference type="Proteomes" id="UP000557872">
    <property type="component" value="Unassembled WGS sequence"/>
</dbReference>
<dbReference type="PANTHER" id="PTHR21716:SF64">
    <property type="entry name" value="AI-2 TRANSPORT PROTEIN TQSA"/>
    <property type="match status" value="1"/>
</dbReference>
<organism evidence="7 8">
    <name type="scientific">Oceaniferula marina</name>
    <dbReference type="NCBI Taxonomy" id="2748318"/>
    <lineage>
        <taxon>Bacteria</taxon>
        <taxon>Pseudomonadati</taxon>
        <taxon>Verrucomicrobiota</taxon>
        <taxon>Verrucomicrobiia</taxon>
        <taxon>Verrucomicrobiales</taxon>
        <taxon>Verrucomicrobiaceae</taxon>
        <taxon>Oceaniferula</taxon>
    </lineage>
</organism>
<keyword evidence="3 6" id="KW-0812">Transmembrane</keyword>
<evidence type="ECO:0000313" key="8">
    <source>
        <dbReference type="Proteomes" id="UP000557872"/>
    </source>
</evidence>
<dbReference type="InterPro" id="IPR002549">
    <property type="entry name" value="AI-2E-like"/>
</dbReference>
<dbReference type="Pfam" id="PF01594">
    <property type="entry name" value="AI-2E_transport"/>
    <property type="match status" value="1"/>
</dbReference>
<accession>A0A851GB90</accession>
<gene>
    <name evidence="7" type="ORF">HW115_03625</name>
</gene>
<evidence type="ECO:0000256" key="5">
    <source>
        <dbReference type="ARBA" id="ARBA00023136"/>
    </source>
</evidence>
<evidence type="ECO:0000256" key="1">
    <source>
        <dbReference type="ARBA" id="ARBA00004141"/>
    </source>
</evidence>
<feature type="transmembrane region" description="Helical" evidence="6">
    <location>
        <begin position="203"/>
        <end position="225"/>
    </location>
</feature>
<keyword evidence="8" id="KW-1185">Reference proteome</keyword>
<comment type="subcellular location">
    <subcellularLocation>
        <location evidence="1">Membrane</location>
        <topology evidence="1">Multi-pass membrane protein</topology>
    </subcellularLocation>
</comment>
<feature type="transmembrane region" description="Helical" evidence="6">
    <location>
        <begin position="12"/>
        <end position="28"/>
    </location>
</feature>
<dbReference type="GO" id="GO:0016020">
    <property type="term" value="C:membrane"/>
    <property type="evidence" value="ECO:0007669"/>
    <property type="project" value="UniProtKB-SubCell"/>
</dbReference>
<dbReference type="AlphaFoldDB" id="A0A851GB90"/>
<dbReference type="PANTHER" id="PTHR21716">
    <property type="entry name" value="TRANSMEMBRANE PROTEIN"/>
    <property type="match status" value="1"/>
</dbReference>
<evidence type="ECO:0000313" key="7">
    <source>
        <dbReference type="EMBL" id="NWK54686.1"/>
    </source>
</evidence>
<feature type="transmembrane region" description="Helical" evidence="6">
    <location>
        <begin position="231"/>
        <end position="253"/>
    </location>
</feature>
<feature type="transmembrane region" description="Helical" evidence="6">
    <location>
        <begin position="295"/>
        <end position="322"/>
    </location>
</feature>
<feature type="transmembrane region" description="Helical" evidence="6">
    <location>
        <begin position="34"/>
        <end position="52"/>
    </location>
</feature>
<evidence type="ECO:0000256" key="2">
    <source>
        <dbReference type="ARBA" id="ARBA00009773"/>
    </source>
</evidence>
<reference evidence="7 8" key="1">
    <citation type="submission" date="2020-07" db="EMBL/GenBank/DDBJ databases">
        <title>Roseicoccus Jingziensis gen. nov., sp. nov., isolated from coastal seawater.</title>
        <authorList>
            <person name="Feng X."/>
        </authorList>
    </citation>
    <scope>NUCLEOTIDE SEQUENCE [LARGE SCALE GENOMIC DNA]</scope>
    <source>
        <strain evidence="7 8">N1E253</strain>
    </source>
</reference>
<keyword evidence="4 6" id="KW-1133">Transmembrane helix</keyword>